<sequence>MPVELNTLITAVVRAVLDQLDTRPASVAQVLAPRDEALARQVEKRLGSAMQVCFQGQSAGQEPVLYILPELSCPDMADLALGRGSSLAQREVLDLLLQGKQVRTLGFAYRAHAATAPDALLRLYEEYEARLAAFGLTELVEAAPEASRTRDCLITANHVAEAAATGARTLRAPQGAVVTPLAQDAAVERNMTILKDL</sequence>
<reference evidence="1" key="1">
    <citation type="submission" date="2016-04" db="EMBL/GenBank/DDBJ databases">
        <authorList>
            <person name="Evans L.H."/>
            <person name="Alamgir A."/>
            <person name="Owens N."/>
            <person name="Weber N.D."/>
            <person name="Virtaneva K."/>
            <person name="Barbian K."/>
            <person name="Babar A."/>
            <person name="Rosenke K."/>
        </authorList>
    </citation>
    <scope>NUCLEOTIDE SEQUENCE</scope>
    <source>
        <strain evidence="1">92-2</strain>
    </source>
</reference>
<name>A0A212J189_9BACT</name>
<protein>
    <recommendedName>
        <fullName evidence="2">Ethanolamine utilization protein</fullName>
    </recommendedName>
</protein>
<organism evidence="1">
    <name type="scientific">uncultured Desulfovibrio sp</name>
    <dbReference type="NCBI Taxonomy" id="167968"/>
    <lineage>
        <taxon>Bacteria</taxon>
        <taxon>Pseudomonadati</taxon>
        <taxon>Thermodesulfobacteriota</taxon>
        <taxon>Desulfovibrionia</taxon>
        <taxon>Desulfovibrionales</taxon>
        <taxon>Desulfovibrionaceae</taxon>
        <taxon>Desulfovibrio</taxon>
        <taxon>environmental samples</taxon>
    </lineage>
</organism>
<proteinExistence type="predicted"/>
<dbReference type="EMBL" id="FLUP01000001">
    <property type="protein sequence ID" value="SBV93219.1"/>
    <property type="molecule type" value="Genomic_DNA"/>
</dbReference>
<dbReference type="PIRSF" id="PIRSF034981">
    <property type="entry name" value="Eut_put"/>
    <property type="match status" value="1"/>
</dbReference>
<dbReference type="AlphaFoldDB" id="A0A212J189"/>
<accession>A0A212J189</accession>
<evidence type="ECO:0000313" key="1">
    <source>
        <dbReference type="EMBL" id="SBV93219.1"/>
    </source>
</evidence>
<evidence type="ECO:0008006" key="2">
    <source>
        <dbReference type="Google" id="ProtNLM"/>
    </source>
</evidence>
<gene>
    <name evidence="1" type="ORF">KM92DES2_10372</name>
</gene>
<dbReference type="InterPro" id="IPR013372">
    <property type="entry name" value="Eut_put"/>
</dbReference>
<dbReference type="RefSeq" id="WP_227117583.1">
    <property type="nucleotide sequence ID" value="NZ_LT598928.1"/>
</dbReference>